<evidence type="ECO:0000259" key="2">
    <source>
        <dbReference type="PROSITE" id="PS50033"/>
    </source>
</evidence>
<dbReference type="InterPro" id="IPR029071">
    <property type="entry name" value="Ubiquitin-like_domsf"/>
</dbReference>
<dbReference type="OMA" id="TWANDYV"/>
<dbReference type="GO" id="GO:0043161">
    <property type="term" value="P:proteasome-mediated ubiquitin-dependent protein catabolic process"/>
    <property type="evidence" value="ECO:0007669"/>
    <property type="project" value="TreeGrafter"/>
</dbReference>
<dbReference type="SMART" id="SM00594">
    <property type="entry name" value="UAS"/>
    <property type="match status" value="1"/>
</dbReference>
<feature type="compositionally biased region" description="Polar residues" evidence="1">
    <location>
        <begin position="261"/>
        <end position="271"/>
    </location>
</feature>
<dbReference type="Gramene" id="GBG70415">
    <property type="protein sequence ID" value="GBG70415"/>
    <property type="gene ID" value="CBR_g6541"/>
</dbReference>
<dbReference type="GO" id="GO:0005634">
    <property type="term" value="C:nucleus"/>
    <property type="evidence" value="ECO:0007669"/>
    <property type="project" value="TreeGrafter"/>
</dbReference>
<dbReference type="InterPro" id="IPR036249">
    <property type="entry name" value="Thioredoxin-like_sf"/>
</dbReference>
<dbReference type="PANTHER" id="PTHR23322">
    <property type="entry name" value="FAS-ASSOCIATED PROTEIN"/>
    <property type="match status" value="1"/>
</dbReference>
<organism evidence="3 4">
    <name type="scientific">Chara braunii</name>
    <name type="common">Braun's stonewort</name>
    <dbReference type="NCBI Taxonomy" id="69332"/>
    <lineage>
        <taxon>Eukaryota</taxon>
        <taxon>Viridiplantae</taxon>
        <taxon>Streptophyta</taxon>
        <taxon>Charophyceae</taxon>
        <taxon>Charales</taxon>
        <taxon>Characeae</taxon>
        <taxon>Chara</taxon>
    </lineage>
</organism>
<proteinExistence type="predicted"/>
<dbReference type="Gene3D" id="3.10.20.90">
    <property type="entry name" value="Phosphatidylinositol 3-kinase Catalytic Subunit, Chain A, domain 1"/>
    <property type="match status" value="1"/>
</dbReference>
<dbReference type="Gene3D" id="3.40.30.10">
    <property type="entry name" value="Glutaredoxin"/>
    <property type="match status" value="1"/>
</dbReference>
<dbReference type="SUPFAM" id="SSF54236">
    <property type="entry name" value="Ubiquitin-like"/>
    <property type="match status" value="1"/>
</dbReference>
<dbReference type="SMART" id="SM00166">
    <property type="entry name" value="UBX"/>
    <property type="match status" value="1"/>
</dbReference>
<dbReference type="InterPro" id="IPR006577">
    <property type="entry name" value="UAS"/>
</dbReference>
<dbReference type="OrthoDB" id="270602at2759"/>
<feature type="domain" description="UBX" evidence="2">
    <location>
        <begin position="330"/>
        <end position="405"/>
    </location>
</feature>
<dbReference type="SUPFAM" id="SSF52833">
    <property type="entry name" value="Thioredoxin-like"/>
    <property type="match status" value="1"/>
</dbReference>
<dbReference type="PROSITE" id="PS50033">
    <property type="entry name" value="UBX"/>
    <property type="match status" value="1"/>
</dbReference>
<dbReference type="GO" id="GO:0043130">
    <property type="term" value="F:ubiquitin binding"/>
    <property type="evidence" value="ECO:0007669"/>
    <property type="project" value="TreeGrafter"/>
</dbReference>
<dbReference type="Pfam" id="PF00789">
    <property type="entry name" value="UBX"/>
    <property type="match status" value="1"/>
</dbReference>
<protein>
    <recommendedName>
        <fullName evidence="2">UBX domain-containing protein</fullName>
    </recommendedName>
</protein>
<evidence type="ECO:0000256" key="1">
    <source>
        <dbReference type="SAM" id="MobiDB-lite"/>
    </source>
</evidence>
<feature type="compositionally biased region" description="Gly residues" evidence="1">
    <location>
        <begin position="22"/>
        <end position="44"/>
    </location>
</feature>
<dbReference type="AlphaFoldDB" id="A0A388KK25"/>
<feature type="region of interest" description="Disordered" evidence="1">
    <location>
        <begin position="1"/>
        <end position="44"/>
    </location>
</feature>
<accession>A0A388KK25</accession>
<evidence type="ECO:0000313" key="3">
    <source>
        <dbReference type="EMBL" id="GBG70415.1"/>
    </source>
</evidence>
<feature type="compositionally biased region" description="Basic and acidic residues" evidence="1">
    <location>
        <begin position="295"/>
        <end position="310"/>
    </location>
</feature>
<reference evidence="3 4" key="1">
    <citation type="journal article" date="2018" name="Cell">
        <title>The Chara Genome: Secondary Complexity and Implications for Plant Terrestrialization.</title>
        <authorList>
            <person name="Nishiyama T."/>
            <person name="Sakayama H."/>
            <person name="Vries J.D."/>
            <person name="Buschmann H."/>
            <person name="Saint-Marcoux D."/>
            <person name="Ullrich K.K."/>
            <person name="Haas F.B."/>
            <person name="Vanderstraeten L."/>
            <person name="Becker D."/>
            <person name="Lang D."/>
            <person name="Vosolsobe S."/>
            <person name="Rombauts S."/>
            <person name="Wilhelmsson P.K.I."/>
            <person name="Janitza P."/>
            <person name="Kern R."/>
            <person name="Heyl A."/>
            <person name="Rumpler F."/>
            <person name="Villalobos L.I.A.C."/>
            <person name="Clay J.M."/>
            <person name="Skokan R."/>
            <person name="Toyoda A."/>
            <person name="Suzuki Y."/>
            <person name="Kagoshima H."/>
            <person name="Schijlen E."/>
            <person name="Tajeshwar N."/>
            <person name="Catarino B."/>
            <person name="Hetherington A.J."/>
            <person name="Saltykova A."/>
            <person name="Bonnot C."/>
            <person name="Breuninger H."/>
            <person name="Symeonidi A."/>
            <person name="Radhakrishnan G.V."/>
            <person name="Van Nieuwerburgh F."/>
            <person name="Deforce D."/>
            <person name="Chang C."/>
            <person name="Karol K.G."/>
            <person name="Hedrich R."/>
            <person name="Ulvskov P."/>
            <person name="Glockner G."/>
            <person name="Delwiche C.F."/>
            <person name="Petrasek J."/>
            <person name="Van de Peer Y."/>
            <person name="Friml J."/>
            <person name="Beilby M."/>
            <person name="Dolan L."/>
            <person name="Kohara Y."/>
            <person name="Sugano S."/>
            <person name="Fujiyama A."/>
            <person name="Delaux P.-M."/>
            <person name="Quint M."/>
            <person name="TheiBen G."/>
            <person name="Hagemann M."/>
            <person name="Harholt J."/>
            <person name="Dunand C."/>
            <person name="Zachgo S."/>
            <person name="Langdale J."/>
            <person name="Maumus F."/>
            <person name="Straeten D.V.D."/>
            <person name="Gould S.B."/>
            <person name="Rensing S.A."/>
        </authorList>
    </citation>
    <scope>NUCLEOTIDE SEQUENCE [LARGE SCALE GENOMIC DNA]</scope>
    <source>
        <strain evidence="3 4">S276</strain>
    </source>
</reference>
<dbReference type="Pfam" id="PF13899">
    <property type="entry name" value="Thioredoxin_7"/>
    <property type="match status" value="1"/>
</dbReference>
<feature type="compositionally biased region" description="Basic and acidic residues" evidence="1">
    <location>
        <begin position="239"/>
        <end position="259"/>
    </location>
</feature>
<evidence type="ECO:0000313" key="4">
    <source>
        <dbReference type="Proteomes" id="UP000265515"/>
    </source>
</evidence>
<keyword evidence="4" id="KW-1185">Reference proteome</keyword>
<dbReference type="EMBL" id="BFEA01000130">
    <property type="protein sequence ID" value="GBG70415.1"/>
    <property type="molecule type" value="Genomic_DNA"/>
</dbReference>
<dbReference type="InterPro" id="IPR050730">
    <property type="entry name" value="UBX_domain-protein"/>
</dbReference>
<gene>
    <name evidence="3" type="ORF">CBR_g6541</name>
</gene>
<sequence length="408" mass="45024">MAESTSIDPFRNFRDETNGLGQAPGQGQGQGHGDGEEGGVGAAGVGMGPKNLAEMYRPPLDLMFKGSFDEAKHQAIRQAKWLLVNVQSTREFSSFMLNRDTWSQPTVKEILNGSFVFWQQYDDTPEGRKVCAFYKLTSLPAVIVLDPQTGQKMKGWDGMLDADRLLEDLVPFMDRGPLEKRTPMVQPHKRPREIEADFETSRAKAAAADAGLHSDEIEDEELQRAIAVSLEAIHAEVPALERRGGRSNSDHRELRREGMQQEGTAKLSASRTGPMDEATGGRAGPKAGAEAARCVPEKELGQECRKRGEQQQEAVEPLPEEPPVGDPMACRIALRFPDGRRGQRRFRLSDSVKLLRSFVFAEVPDAANGRPFHLAPAIPDSPTLNLTADTSFRDACLANSMLVMTWDR</sequence>
<feature type="region of interest" description="Disordered" evidence="1">
    <location>
        <begin position="239"/>
        <end position="326"/>
    </location>
</feature>
<dbReference type="InterPro" id="IPR001012">
    <property type="entry name" value="UBX_dom"/>
</dbReference>
<comment type="caution">
    <text evidence="3">The sequence shown here is derived from an EMBL/GenBank/DDBJ whole genome shotgun (WGS) entry which is preliminary data.</text>
</comment>
<dbReference type="PANTHER" id="PTHR23322:SF6">
    <property type="entry name" value="UBX DOMAIN-CONTAINING PROTEIN 7"/>
    <property type="match status" value="1"/>
</dbReference>
<dbReference type="CDD" id="cd01767">
    <property type="entry name" value="UBX"/>
    <property type="match status" value="1"/>
</dbReference>
<dbReference type="Proteomes" id="UP000265515">
    <property type="component" value="Unassembled WGS sequence"/>
</dbReference>
<dbReference type="STRING" id="69332.A0A388KK25"/>
<name>A0A388KK25_CHABU</name>
<dbReference type="CDD" id="cd02958">
    <property type="entry name" value="UAS"/>
    <property type="match status" value="1"/>
</dbReference>